<dbReference type="KEGG" id="pgab:PGSY75_0040100"/>
<dbReference type="GO" id="GO:0046789">
    <property type="term" value="F:host cell surface receptor binding"/>
    <property type="evidence" value="ECO:0007669"/>
    <property type="project" value="InterPro"/>
</dbReference>
<dbReference type="Pfam" id="PF22672">
    <property type="entry name" value="DBL_C"/>
    <property type="match status" value="1"/>
</dbReference>
<dbReference type="Gene3D" id="1.20.58.830">
    <property type="match status" value="1"/>
</dbReference>
<dbReference type="AlphaFoldDB" id="A0A151L267"/>
<evidence type="ECO:0000259" key="3">
    <source>
        <dbReference type="Pfam" id="PF22672"/>
    </source>
</evidence>
<sequence>EDIWKAMTCVAPKDAKFQKKNDQNGNTISSEHEKCGYNKTTPVDDYIPQPFRWLTEWSEIFCKAKTKKLEKLQTSCNECTINGTSCKDDDDGSICEECKEKCTSFGKFVKEWQEQFAKQSKTYNELYNKANNNSVSTANTVSVTPGGRRNPRTLEDDDNKHVDNFLKNVKDKCGDDKAKTAEQYLYKANNCVQYKFTQTNGVANNDDETYAFNEKPPN</sequence>
<dbReference type="Proteomes" id="UP000076004">
    <property type="component" value="Unassembled WGS sequence"/>
</dbReference>
<evidence type="ECO:0000259" key="2">
    <source>
        <dbReference type="Pfam" id="PF05424"/>
    </source>
</evidence>
<reference evidence="4 5" key="1">
    <citation type="journal article" date="2016" name="Nat. Commun.">
        <title>Genomes of cryptic chimpanzee Plasmodium species reveal key evolutionary events leading to human malaria.</title>
        <authorList>
            <person name="Sundararaman S.A."/>
            <person name="Plenderleith L.J."/>
            <person name="Liu W."/>
            <person name="Loy D.E."/>
            <person name="Learn G.H."/>
            <person name="Li Y."/>
            <person name="Shaw K.S."/>
            <person name="Ayouba A."/>
            <person name="Peeters M."/>
            <person name="Speede S."/>
            <person name="Shaw G.M."/>
            <person name="Bushman F.D."/>
            <person name="Brisson D."/>
            <person name="Rayner J.C."/>
            <person name="Sharp P.M."/>
            <person name="Hahn B.H."/>
        </authorList>
    </citation>
    <scope>NUCLEOTIDE SEQUENCE [LARGE SCALE GENOMIC DNA]</scope>
    <source>
        <strain evidence="4 5">SY75</strain>
    </source>
</reference>
<dbReference type="VEuPathDB" id="PlasmoDB:PGSY75_0040100"/>
<dbReference type="InterPro" id="IPR008602">
    <property type="entry name" value="Duffy-antigen-binding"/>
</dbReference>
<dbReference type="InterPro" id="IPR054595">
    <property type="entry name" value="DBL_C"/>
</dbReference>
<feature type="non-terminal residue" evidence="4">
    <location>
        <position position="1"/>
    </location>
</feature>
<accession>A0A151L267</accession>
<proteinExistence type="predicted"/>
<feature type="domain" description="Duffy-binding-like" evidence="3">
    <location>
        <begin position="56"/>
        <end position="205"/>
    </location>
</feature>
<evidence type="ECO:0000256" key="1">
    <source>
        <dbReference type="SAM" id="MobiDB-lite"/>
    </source>
</evidence>
<dbReference type="SUPFAM" id="SSF140924">
    <property type="entry name" value="Duffy binding domain-like"/>
    <property type="match status" value="1"/>
</dbReference>
<evidence type="ECO:0000313" key="4">
    <source>
        <dbReference type="EMBL" id="KYN92984.1"/>
    </source>
</evidence>
<dbReference type="RefSeq" id="XP_018638700.1">
    <property type="nucleotide sequence ID" value="XM_018783518.1"/>
</dbReference>
<feature type="domain" description="Duffy-antigen binding" evidence="2">
    <location>
        <begin position="1"/>
        <end position="52"/>
    </location>
</feature>
<dbReference type="GeneID" id="29774130"/>
<dbReference type="EMBL" id="LVLB01000399">
    <property type="protein sequence ID" value="KYN92984.1"/>
    <property type="molecule type" value="Genomic_DNA"/>
</dbReference>
<feature type="region of interest" description="Disordered" evidence="1">
    <location>
        <begin position="136"/>
        <end position="159"/>
    </location>
</feature>
<comment type="caution">
    <text evidence="4">The sequence shown here is derived from an EMBL/GenBank/DDBJ whole genome shotgun (WGS) entry which is preliminary data.</text>
</comment>
<evidence type="ECO:0000313" key="5">
    <source>
        <dbReference type="Proteomes" id="UP000076004"/>
    </source>
</evidence>
<organism evidence="4 5">
    <name type="scientific">Plasmodium gaboni</name>
    <dbReference type="NCBI Taxonomy" id="647221"/>
    <lineage>
        <taxon>Eukaryota</taxon>
        <taxon>Sar</taxon>
        <taxon>Alveolata</taxon>
        <taxon>Apicomplexa</taxon>
        <taxon>Aconoidasida</taxon>
        <taxon>Haemosporida</taxon>
        <taxon>Plasmodiidae</taxon>
        <taxon>Plasmodium</taxon>
        <taxon>Plasmodium (Laverania)</taxon>
    </lineage>
</organism>
<name>A0A151L267_9APIC</name>
<dbReference type="GO" id="GO:0016020">
    <property type="term" value="C:membrane"/>
    <property type="evidence" value="ECO:0007669"/>
    <property type="project" value="InterPro"/>
</dbReference>
<gene>
    <name evidence="4" type="ORF">PGSY75_0040100</name>
</gene>
<protein>
    <submittedName>
        <fullName evidence="4">Putative EMP1-like protein</fullName>
    </submittedName>
</protein>
<dbReference type="Pfam" id="PF05424">
    <property type="entry name" value="Duffy_binding"/>
    <property type="match status" value="1"/>
</dbReference>
<feature type="non-terminal residue" evidence="4">
    <location>
        <position position="218"/>
    </location>
</feature>